<dbReference type="EC" id="2.7.13.3" evidence="8"/>
<dbReference type="Pfam" id="PF07730">
    <property type="entry name" value="HisKA_3"/>
    <property type="match status" value="1"/>
</dbReference>
<feature type="domain" description="PAS" evidence="9">
    <location>
        <begin position="3"/>
        <end position="40"/>
    </location>
</feature>
<keyword evidence="5 8" id="KW-0418">Kinase</keyword>
<dbReference type="Pfam" id="PF02518">
    <property type="entry name" value="HATPase_c"/>
    <property type="match status" value="1"/>
</dbReference>
<evidence type="ECO:0000256" key="4">
    <source>
        <dbReference type="ARBA" id="ARBA00022741"/>
    </source>
</evidence>
<evidence type="ECO:0000256" key="2">
    <source>
        <dbReference type="ARBA" id="ARBA00022553"/>
    </source>
</evidence>
<dbReference type="GO" id="GO:0016301">
    <property type="term" value="F:kinase activity"/>
    <property type="evidence" value="ECO:0007669"/>
    <property type="project" value="UniProtKB-KW"/>
</dbReference>
<dbReference type="PROSITE" id="PS50112">
    <property type="entry name" value="PAS"/>
    <property type="match status" value="1"/>
</dbReference>
<dbReference type="InterPro" id="IPR000014">
    <property type="entry name" value="PAS"/>
</dbReference>
<sequence>MEIEQFGQEIFQAIQDGIIVMDQKRRIVALNPSAENLTGWRLGGLVPYCSFCQKRNIEPDQERCYLVTHERSPYFSSEMPTYSGELVDVEMSTAKILQNATLGETYYLLVLRDFSERKKQQEHELRQRMVQQLIAAREEEHKRLAMELHDGVGQSLFGLSIALDSLKAYAFDQKTARYLDEVSAEMKKVMSDLRLYSKQLRPLELDQFGLIVALESLVTGFQKQKPGVHFSFQTNVVTSRYDSIVEINLYRIVQEAITNSLKHADPKQIKVKLNDTREEVELIIHDDGRGFDITHHQDGLGLQHIQERASTIHADASMTSHPNKGTEIQIRWLKKGALE</sequence>
<keyword evidence="7 8" id="KW-0902">Two-component regulatory system</keyword>
<evidence type="ECO:0000256" key="1">
    <source>
        <dbReference type="ARBA" id="ARBA00000085"/>
    </source>
</evidence>
<dbReference type="InterPro" id="IPR036890">
    <property type="entry name" value="HATPase_C_sf"/>
</dbReference>
<dbReference type="RefSeq" id="WP_336449399.1">
    <property type="nucleotide sequence ID" value="NZ_JBAWKY010000003.1"/>
</dbReference>
<keyword evidence="2" id="KW-0597">Phosphoprotein</keyword>
<dbReference type="EMBL" id="JBAWKY010000003">
    <property type="protein sequence ID" value="MEI4463019.1"/>
    <property type="molecule type" value="Genomic_DNA"/>
</dbReference>
<evidence type="ECO:0000256" key="6">
    <source>
        <dbReference type="ARBA" id="ARBA00022840"/>
    </source>
</evidence>
<dbReference type="Gene3D" id="1.20.5.1930">
    <property type="match status" value="1"/>
</dbReference>
<evidence type="ECO:0000256" key="7">
    <source>
        <dbReference type="ARBA" id="ARBA00023012"/>
    </source>
</evidence>
<dbReference type="NCBIfam" id="TIGR00229">
    <property type="entry name" value="sensory_box"/>
    <property type="match status" value="1"/>
</dbReference>
<organism evidence="10 11">
    <name type="scientific">Exiguobacterium indicum</name>
    <dbReference type="NCBI Taxonomy" id="296995"/>
    <lineage>
        <taxon>Bacteria</taxon>
        <taxon>Bacillati</taxon>
        <taxon>Bacillota</taxon>
        <taxon>Bacilli</taxon>
        <taxon>Bacillales</taxon>
        <taxon>Bacillales Family XII. Incertae Sedis</taxon>
        <taxon>Exiguobacterium</taxon>
    </lineage>
</organism>
<evidence type="ECO:0000256" key="8">
    <source>
        <dbReference type="PIRNR" id="PIRNR037432"/>
    </source>
</evidence>
<dbReference type="InterPro" id="IPR050482">
    <property type="entry name" value="Sensor_HK_TwoCompSys"/>
</dbReference>
<dbReference type="Gene3D" id="3.30.450.20">
    <property type="entry name" value="PAS domain"/>
    <property type="match status" value="1"/>
</dbReference>
<accession>A0ABU8EJF3</accession>
<protein>
    <recommendedName>
        <fullName evidence="8">Sensor histidine kinase</fullName>
        <ecNumber evidence="8">2.7.13.3</ecNumber>
    </recommendedName>
</protein>
<proteinExistence type="predicted"/>
<evidence type="ECO:0000313" key="10">
    <source>
        <dbReference type="EMBL" id="MEI4463019.1"/>
    </source>
</evidence>
<evidence type="ECO:0000256" key="5">
    <source>
        <dbReference type="ARBA" id="ARBA00022777"/>
    </source>
</evidence>
<dbReference type="SMART" id="SM00387">
    <property type="entry name" value="HATPase_c"/>
    <property type="match status" value="1"/>
</dbReference>
<dbReference type="InterPro" id="IPR035965">
    <property type="entry name" value="PAS-like_dom_sf"/>
</dbReference>
<evidence type="ECO:0000259" key="9">
    <source>
        <dbReference type="PROSITE" id="PS50112"/>
    </source>
</evidence>
<dbReference type="SUPFAM" id="SSF55874">
    <property type="entry name" value="ATPase domain of HSP90 chaperone/DNA topoisomerase II/histidine kinase"/>
    <property type="match status" value="1"/>
</dbReference>
<evidence type="ECO:0000256" key="3">
    <source>
        <dbReference type="ARBA" id="ARBA00022679"/>
    </source>
</evidence>
<dbReference type="PANTHER" id="PTHR24421:SF10">
    <property type="entry name" value="NITRATE_NITRITE SENSOR PROTEIN NARQ"/>
    <property type="match status" value="1"/>
</dbReference>
<gene>
    <name evidence="10" type="ORF">SZL87_11325</name>
</gene>
<dbReference type="PANTHER" id="PTHR24421">
    <property type="entry name" value="NITRATE/NITRITE SENSOR PROTEIN NARX-RELATED"/>
    <property type="match status" value="1"/>
</dbReference>
<dbReference type="PIRSF" id="PIRSF037432">
    <property type="entry name" value="STHK_NreB"/>
    <property type="match status" value="1"/>
</dbReference>
<name>A0ABU8EJF3_9BACL</name>
<dbReference type="InterPro" id="IPR011712">
    <property type="entry name" value="Sig_transdc_His_kin_sub3_dim/P"/>
</dbReference>
<dbReference type="InterPro" id="IPR017203">
    <property type="entry name" value="Sig_transdc_His_kinase_NreB"/>
</dbReference>
<dbReference type="SUPFAM" id="SSF55785">
    <property type="entry name" value="PYP-like sensor domain (PAS domain)"/>
    <property type="match status" value="1"/>
</dbReference>
<dbReference type="CDD" id="cd16917">
    <property type="entry name" value="HATPase_UhpB-NarQ-NarX-like"/>
    <property type="match status" value="1"/>
</dbReference>
<dbReference type="Pfam" id="PF13188">
    <property type="entry name" value="PAS_8"/>
    <property type="match status" value="1"/>
</dbReference>
<keyword evidence="4 8" id="KW-0547">Nucleotide-binding</keyword>
<comment type="caution">
    <text evidence="10">The sequence shown here is derived from an EMBL/GenBank/DDBJ whole genome shotgun (WGS) entry which is preliminary data.</text>
</comment>
<evidence type="ECO:0000313" key="11">
    <source>
        <dbReference type="Proteomes" id="UP001387110"/>
    </source>
</evidence>
<dbReference type="Gene3D" id="3.30.565.10">
    <property type="entry name" value="Histidine kinase-like ATPase, C-terminal domain"/>
    <property type="match status" value="1"/>
</dbReference>
<keyword evidence="6 8" id="KW-0067">ATP-binding</keyword>
<keyword evidence="3 8" id="KW-0808">Transferase</keyword>
<reference evidence="10 11" key="1">
    <citation type="submission" date="2023-12" db="EMBL/GenBank/DDBJ databases">
        <authorList>
            <person name="Easwaran N."/>
            <person name="Lazarus H.P.S."/>
        </authorList>
    </citation>
    <scope>NUCLEOTIDE SEQUENCE [LARGE SCALE GENOMIC DNA]</scope>
    <source>
        <strain evidence="10 11">VIT-2023</strain>
    </source>
</reference>
<dbReference type="Proteomes" id="UP001387110">
    <property type="component" value="Unassembled WGS sequence"/>
</dbReference>
<comment type="catalytic activity">
    <reaction evidence="1 8">
        <text>ATP + protein L-histidine = ADP + protein N-phospho-L-histidine.</text>
        <dbReference type="EC" id="2.7.13.3"/>
    </reaction>
</comment>
<dbReference type="InterPro" id="IPR003594">
    <property type="entry name" value="HATPase_dom"/>
</dbReference>
<keyword evidence="11" id="KW-1185">Reference proteome</keyword>